<evidence type="ECO:0000256" key="1">
    <source>
        <dbReference type="SAM" id="MobiDB-lite"/>
    </source>
</evidence>
<dbReference type="Proteomes" id="UP001301869">
    <property type="component" value="Chromosome"/>
</dbReference>
<proteinExistence type="predicted"/>
<dbReference type="EMBL" id="CP119391">
    <property type="protein sequence ID" value="WNK19666.1"/>
    <property type="molecule type" value="Genomic_DNA"/>
</dbReference>
<organism evidence="3 4">
    <name type="scientific">Halomonas piscis</name>
    <dbReference type="NCBI Taxonomy" id="3031727"/>
    <lineage>
        <taxon>Bacteria</taxon>
        <taxon>Pseudomonadati</taxon>
        <taxon>Pseudomonadota</taxon>
        <taxon>Gammaproteobacteria</taxon>
        <taxon>Oceanospirillales</taxon>
        <taxon>Halomonadaceae</taxon>
        <taxon>Halomonas</taxon>
    </lineage>
</organism>
<keyword evidence="4" id="KW-1185">Reference proteome</keyword>
<name>A0ABY9YXW0_9GAMM</name>
<reference evidence="3 4" key="1">
    <citation type="submission" date="2023-03" db="EMBL/GenBank/DDBJ databases">
        <title>Halomonas sp. nov., isolated from Korean tranditional fermented seafood 'Jeotgal'.</title>
        <authorList>
            <person name="Kim B."/>
            <person name="Shin N.-R."/>
        </authorList>
    </citation>
    <scope>NUCLEOTIDE SEQUENCE [LARGE SCALE GENOMIC DNA]</scope>
    <source>
        <strain evidence="3 4">SG2L-4</strain>
    </source>
</reference>
<dbReference type="RefSeq" id="WP_311883058.1">
    <property type="nucleotide sequence ID" value="NZ_CP119391.1"/>
</dbReference>
<feature type="signal peptide" evidence="2">
    <location>
        <begin position="1"/>
        <end position="22"/>
    </location>
</feature>
<keyword evidence="2" id="KW-0732">Signal</keyword>
<feature type="chain" id="PRO_5045977056" evidence="2">
    <location>
        <begin position="23"/>
        <end position="321"/>
    </location>
</feature>
<evidence type="ECO:0000313" key="4">
    <source>
        <dbReference type="Proteomes" id="UP001301869"/>
    </source>
</evidence>
<keyword evidence="3" id="KW-0449">Lipoprotein</keyword>
<sequence>MNAALKWIPLALAGALALAGCARDGFYDDRNLDYVESAPAPPLTLPETRDQSRYQSALPIPADGDSAARPEEPVEARAPRPLTAARGLKENYVTTRKIRDRRWLVVADDAASVWPRLERFARTRAGGIERSRPSRGVLETREGTLRLDSAVRPGASEVHCERAGQPRAACLERLERYLASQSGGEDTLSSLNAQRVDEQRAVQLRRSGDDVSVRIPYSADRTWAEIAHYLALDFDQPGERELLESDAASHSFTVNYQTLDNRRRGVLAQLNPFADDSARKVRLTLDEQGDQSRLRVQGVEEPTLSVDARRELLERVSGYLR</sequence>
<evidence type="ECO:0000256" key="2">
    <source>
        <dbReference type="SAM" id="SignalP"/>
    </source>
</evidence>
<accession>A0ABY9YXW0</accession>
<gene>
    <name evidence="3" type="ORF">P1P91_12625</name>
</gene>
<feature type="compositionally biased region" description="Basic and acidic residues" evidence="1">
    <location>
        <begin position="66"/>
        <end position="77"/>
    </location>
</feature>
<protein>
    <submittedName>
        <fullName evidence="3">Lipoprotein, NlpB</fullName>
    </submittedName>
</protein>
<feature type="region of interest" description="Disordered" evidence="1">
    <location>
        <begin position="57"/>
        <end position="77"/>
    </location>
</feature>
<dbReference type="PROSITE" id="PS51257">
    <property type="entry name" value="PROKAR_LIPOPROTEIN"/>
    <property type="match status" value="1"/>
</dbReference>
<evidence type="ECO:0000313" key="3">
    <source>
        <dbReference type="EMBL" id="WNK19666.1"/>
    </source>
</evidence>